<dbReference type="STRING" id="80854.MVIS_0767"/>
<dbReference type="InterPro" id="IPR019301">
    <property type="entry name" value="Flagellar_prot_FlgJ_N"/>
</dbReference>
<evidence type="ECO:0000259" key="2">
    <source>
        <dbReference type="Pfam" id="PF10135"/>
    </source>
</evidence>
<reference evidence="4 6" key="2">
    <citation type="submission" date="2016-11" db="EMBL/GenBank/DDBJ databases">
        <authorList>
            <person name="Jaros S."/>
            <person name="Januszkiewicz K."/>
            <person name="Wedrychowicz H."/>
        </authorList>
    </citation>
    <scope>NUCLEOTIDE SEQUENCE [LARGE SCALE GENOMIC DNA]</scope>
    <source>
        <strain evidence="4">NVI 5450</strain>
    </source>
</reference>
<dbReference type="OrthoDB" id="5767686at2"/>
<dbReference type="Proteomes" id="UP000182660">
    <property type="component" value="Unassembled WGS sequence"/>
</dbReference>
<evidence type="ECO:0000256" key="1">
    <source>
        <dbReference type="ARBA" id="ARBA00022795"/>
    </source>
</evidence>
<dbReference type="RefSeq" id="WP_052678241.1">
    <property type="nucleotide sequence ID" value="NZ_CAWQZC010000056.1"/>
</dbReference>
<accession>A0A090IAJ2</accession>
<dbReference type="Proteomes" id="UP000183794">
    <property type="component" value="Unassembled WGS sequence"/>
</dbReference>
<dbReference type="EMBL" id="FPLJ01000017">
    <property type="protein sequence ID" value="SGY83738.1"/>
    <property type="molecule type" value="Genomic_DNA"/>
</dbReference>
<evidence type="ECO:0000313" key="3">
    <source>
        <dbReference type="EMBL" id="SGY83738.1"/>
    </source>
</evidence>
<protein>
    <submittedName>
        <fullName evidence="3 4">Flagellar protein</fullName>
    </submittedName>
</protein>
<evidence type="ECO:0000313" key="5">
    <source>
        <dbReference type="Proteomes" id="UP000182660"/>
    </source>
</evidence>
<dbReference type="EMBL" id="FPLD01000014">
    <property type="protein sequence ID" value="SGY85074.1"/>
    <property type="molecule type" value="Genomic_DNA"/>
</dbReference>
<gene>
    <name evidence="3" type="ORF">MT2528_0490</name>
    <name evidence="4" type="ORF">NVI5450_0474</name>
</gene>
<keyword evidence="4" id="KW-0966">Cell projection</keyword>
<reference evidence="3 5" key="1">
    <citation type="submission" date="2016-11" db="EMBL/GenBank/DDBJ databases">
        <authorList>
            <person name="Klemetsen T."/>
        </authorList>
    </citation>
    <scope>NUCLEOTIDE SEQUENCE [LARGE SCALE GENOMIC DNA]</scope>
    <source>
        <strain evidence="3">MT 2528</strain>
    </source>
</reference>
<dbReference type="GO" id="GO:0044781">
    <property type="term" value="P:bacterial-type flagellum organization"/>
    <property type="evidence" value="ECO:0007669"/>
    <property type="project" value="UniProtKB-KW"/>
</dbReference>
<sequence length="173" mass="19149">MTKIEITGLTMDPTTVNTIKENGNTVEGLTQAADQFETMFLQMVLKSMRTASDALASDDSFVNSDRQRMYRDMYDGQLTMAMADKSALGIADAMVRQMSPLVESVKDVIVKQALPLVTSLSEASLENNFNFGLKFNEKKVDCSYQGTNSYQQEANSIQETLLGSFSQSLLNIQ</sequence>
<keyword evidence="4" id="KW-0969">Cilium</keyword>
<keyword evidence="4" id="KW-0282">Flagellum</keyword>
<organism evidence="4 6">
    <name type="scientific">Moritella viscosa</name>
    <dbReference type="NCBI Taxonomy" id="80854"/>
    <lineage>
        <taxon>Bacteria</taxon>
        <taxon>Pseudomonadati</taxon>
        <taxon>Pseudomonadota</taxon>
        <taxon>Gammaproteobacteria</taxon>
        <taxon>Alteromonadales</taxon>
        <taxon>Moritellaceae</taxon>
        <taxon>Moritella</taxon>
    </lineage>
</organism>
<dbReference type="HOGENOM" id="CLU_1545909_0_0_6"/>
<keyword evidence="5" id="KW-1185">Reference proteome</keyword>
<proteinExistence type="predicted"/>
<feature type="domain" description="Flagellar protein FlgJ N-terminal" evidence="2">
    <location>
        <begin position="46"/>
        <end position="97"/>
    </location>
</feature>
<evidence type="ECO:0000313" key="4">
    <source>
        <dbReference type="EMBL" id="SGY85074.1"/>
    </source>
</evidence>
<dbReference type="KEGG" id="mvs:MVIS_0767"/>
<dbReference type="AlphaFoldDB" id="A0A090IAJ2"/>
<dbReference type="PATRIC" id="fig|80854.5.peg.801"/>
<keyword evidence="1" id="KW-1005">Bacterial flagellum biogenesis</keyword>
<name>A0A090IAJ2_9GAMM</name>
<evidence type="ECO:0000313" key="6">
    <source>
        <dbReference type="Proteomes" id="UP000183794"/>
    </source>
</evidence>
<dbReference type="Pfam" id="PF10135">
    <property type="entry name" value="Rod-binding"/>
    <property type="match status" value="1"/>
</dbReference>
<dbReference type="GeneID" id="61294224"/>